<accession>A0A9P6FM65</accession>
<dbReference type="EMBL" id="JAABOA010004598">
    <property type="protein sequence ID" value="KAF9577621.1"/>
    <property type="molecule type" value="Genomic_DNA"/>
</dbReference>
<proteinExistence type="predicted"/>
<dbReference type="AlphaFoldDB" id="A0A9P6FM65"/>
<comment type="caution">
    <text evidence="1">The sequence shown here is derived from an EMBL/GenBank/DDBJ whole genome shotgun (WGS) entry which is preliminary data.</text>
</comment>
<name>A0A9P6FM65_9FUNG</name>
<evidence type="ECO:0000313" key="2">
    <source>
        <dbReference type="Proteomes" id="UP000780801"/>
    </source>
</evidence>
<organism evidence="1 2">
    <name type="scientific">Lunasporangiospora selenospora</name>
    <dbReference type="NCBI Taxonomy" id="979761"/>
    <lineage>
        <taxon>Eukaryota</taxon>
        <taxon>Fungi</taxon>
        <taxon>Fungi incertae sedis</taxon>
        <taxon>Mucoromycota</taxon>
        <taxon>Mortierellomycotina</taxon>
        <taxon>Mortierellomycetes</taxon>
        <taxon>Mortierellales</taxon>
        <taxon>Mortierellaceae</taxon>
        <taxon>Lunasporangiospora</taxon>
    </lineage>
</organism>
<dbReference type="Proteomes" id="UP000780801">
    <property type="component" value="Unassembled WGS sequence"/>
</dbReference>
<sequence>MILDVVEQDPNALSPSARSSIVSSPLSVATAEFMGIPESAASQEYWTDTASQASSEYSQVPPSQLTTLTESALANLTLSPPTR</sequence>
<gene>
    <name evidence="1" type="ORF">BGW38_007055</name>
</gene>
<keyword evidence="2" id="KW-1185">Reference proteome</keyword>
<evidence type="ECO:0000313" key="1">
    <source>
        <dbReference type="EMBL" id="KAF9577621.1"/>
    </source>
</evidence>
<feature type="non-terminal residue" evidence="1">
    <location>
        <position position="83"/>
    </location>
</feature>
<reference evidence="1" key="1">
    <citation type="journal article" date="2020" name="Fungal Divers.">
        <title>Resolving the Mortierellaceae phylogeny through synthesis of multi-gene phylogenetics and phylogenomics.</title>
        <authorList>
            <person name="Vandepol N."/>
            <person name="Liber J."/>
            <person name="Desiro A."/>
            <person name="Na H."/>
            <person name="Kennedy M."/>
            <person name="Barry K."/>
            <person name="Grigoriev I.V."/>
            <person name="Miller A.N."/>
            <person name="O'Donnell K."/>
            <person name="Stajich J.E."/>
            <person name="Bonito G."/>
        </authorList>
    </citation>
    <scope>NUCLEOTIDE SEQUENCE</scope>
    <source>
        <strain evidence="1">KOD1015</strain>
    </source>
</reference>
<protein>
    <submittedName>
        <fullName evidence="1">Uncharacterized protein</fullName>
    </submittedName>
</protein>